<evidence type="ECO:0000259" key="1">
    <source>
        <dbReference type="Pfam" id="PF00535"/>
    </source>
</evidence>
<evidence type="ECO:0000313" key="2">
    <source>
        <dbReference type="EMBL" id="SNB60801.1"/>
    </source>
</evidence>
<dbReference type="InterPro" id="IPR050834">
    <property type="entry name" value="Glycosyltransf_2"/>
</dbReference>
<dbReference type="AlphaFoldDB" id="A0A212QNJ4"/>
<proteinExistence type="predicted"/>
<evidence type="ECO:0000313" key="3">
    <source>
        <dbReference type="Proteomes" id="UP000198418"/>
    </source>
</evidence>
<keyword evidence="3" id="KW-1185">Reference proteome</keyword>
<dbReference type="SUPFAM" id="SSF53448">
    <property type="entry name" value="Nucleotide-diphospho-sugar transferases"/>
    <property type="match status" value="1"/>
</dbReference>
<dbReference type="PANTHER" id="PTHR43685">
    <property type="entry name" value="GLYCOSYLTRANSFERASE"/>
    <property type="match status" value="1"/>
</dbReference>
<dbReference type="Pfam" id="PF00535">
    <property type="entry name" value="Glycos_transf_2"/>
    <property type="match status" value="1"/>
</dbReference>
<sequence length="301" mass="32823">MVLNRGIISVVIPHLNQPDALGACLASLAAQSLPRDRFEVIVVDNGSATPPDEVVAAHPGARLLHESRPGPGLARNAGVAAARGETLAFIDADCRAHPDWLRNIAAGLAAAGPGVVLGGDVRIWRAQARRANAIEAYESVFAYRFKHYIEKQGYAGTGNLALHRADFDRVGPFGGIEIAEDMDWGKRAGAAGLRFRYAPDMVVFHPARATMRELYAKWDRQIAHYRRMAEQERGWRLRWVLRALLVLASPVAGFVTVMTSDRIEGLAARGKAVAVMSAVRAHRAATMLSLLRRNGAVVWNR</sequence>
<name>A0A212QNJ4_RHOAC</name>
<dbReference type="Proteomes" id="UP000198418">
    <property type="component" value="Unassembled WGS sequence"/>
</dbReference>
<dbReference type="OrthoDB" id="6653642at2"/>
<dbReference type="PANTHER" id="PTHR43685:SF2">
    <property type="entry name" value="GLYCOSYLTRANSFERASE 2-LIKE DOMAIN-CONTAINING PROTEIN"/>
    <property type="match status" value="1"/>
</dbReference>
<feature type="domain" description="Glycosyltransferase 2-like" evidence="1">
    <location>
        <begin position="9"/>
        <end position="133"/>
    </location>
</feature>
<dbReference type="InterPro" id="IPR029044">
    <property type="entry name" value="Nucleotide-diphossugar_trans"/>
</dbReference>
<dbReference type="InterPro" id="IPR001173">
    <property type="entry name" value="Glyco_trans_2-like"/>
</dbReference>
<protein>
    <submittedName>
        <fullName evidence="2">Glycosyl transferase family 2</fullName>
    </submittedName>
</protein>
<keyword evidence="2" id="KW-0808">Transferase</keyword>
<dbReference type="EMBL" id="FYDG01000001">
    <property type="protein sequence ID" value="SNB60801.1"/>
    <property type="molecule type" value="Genomic_DNA"/>
</dbReference>
<organism evidence="2 3">
    <name type="scientific">Rhodoblastus acidophilus</name>
    <name type="common">Rhodopseudomonas acidophila</name>
    <dbReference type="NCBI Taxonomy" id="1074"/>
    <lineage>
        <taxon>Bacteria</taxon>
        <taxon>Pseudomonadati</taxon>
        <taxon>Pseudomonadota</taxon>
        <taxon>Alphaproteobacteria</taxon>
        <taxon>Hyphomicrobiales</taxon>
        <taxon>Rhodoblastaceae</taxon>
        <taxon>Rhodoblastus</taxon>
    </lineage>
</organism>
<accession>A0A212QNJ4</accession>
<dbReference type="GO" id="GO:0016740">
    <property type="term" value="F:transferase activity"/>
    <property type="evidence" value="ECO:0007669"/>
    <property type="project" value="UniProtKB-KW"/>
</dbReference>
<dbReference type="RefSeq" id="WP_088519332.1">
    <property type="nucleotide sequence ID" value="NZ_FYDG01000001.1"/>
</dbReference>
<gene>
    <name evidence="2" type="ORF">SAMN06265338_101922</name>
</gene>
<reference evidence="3" key="1">
    <citation type="submission" date="2017-06" db="EMBL/GenBank/DDBJ databases">
        <authorList>
            <person name="Varghese N."/>
            <person name="Submissions S."/>
        </authorList>
    </citation>
    <scope>NUCLEOTIDE SEQUENCE [LARGE SCALE GENOMIC DNA]</scope>
    <source>
        <strain evidence="3">DSM 137</strain>
    </source>
</reference>
<dbReference type="Gene3D" id="3.90.550.10">
    <property type="entry name" value="Spore Coat Polysaccharide Biosynthesis Protein SpsA, Chain A"/>
    <property type="match status" value="1"/>
</dbReference>